<feature type="region of interest" description="Disordered" evidence="5">
    <location>
        <begin position="177"/>
        <end position="209"/>
    </location>
</feature>
<dbReference type="PANTHER" id="PTHR37534">
    <property type="entry name" value="TRANSCRIPTIONAL ACTIVATOR PROTEIN UGA3"/>
    <property type="match status" value="1"/>
</dbReference>
<dbReference type="GeneID" id="43641881"/>
<evidence type="ECO:0000256" key="2">
    <source>
        <dbReference type="ARBA" id="ARBA00023015"/>
    </source>
</evidence>
<evidence type="ECO:0000256" key="3">
    <source>
        <dbReference type="ARBA" id="ARBA00023163"/>
    </source>
</evidence>
<evidence type="ECO:0000313" key="6">
    <source>
        <dbReference type="EMBL" id="KAE8134694.1"/>
    </source>
</evidence>
<dbReference type="AlphaFoldDB" id="A0A5N6SNF6"/>
<keyword evidence="3" id="KW-0804">Transcription</keyword>
<dbReference type="Proteomes" id="UP000325672">
    <property type="component" value="Unassembled WGS sequence"/>
</dbReference>
<dbReference type="GO" id="GO:0005634">
    <property type="term" value="C:nucleus"/>
    <property type="evidence" value="ECO:0007669"/>
    <property type="project" value="UniProtKB-SubCell"/>
</dbReference>
<dbReference type="CDD" id="cd00067">
    <property type="entry name" value="GAL4"/>
    <property type="match status" value="1"/>
</dbReference>
<dbReference type="GO" id="GO:0000976">
    <property type="term" value="F:transcription cis-regulatory region binding"/>
    <property type="evidence" value="ECO:0007669"/>
    <property type="project" value="TreeGrafter"/>
</dbReference>
<sequence length="573" mass="65252">MTPVREKRSRLVTRHLKCDTDSPICHHCKQAGIDCDRSFNVRFREGLDLNNDHDIVFPERGIWPHPRGPLQFHDETIAIKELYCVDSSDTSFHPNGTLDSLYDSSFKAPAGLYPSPDQFELPVSEPPSGPQSSTSPSTPHLYSEDLLLVILSLDALVWHISTNRVFGNGAASQTQGIHLYHGNDPGPSLPSSPHRNMHESRSTDAQNTSFSGREAALIRNYVDNMALWADITDPQRHFEIEVPLRALEEPVLRYAIFAFSSRHIDRQRQKDISEALQYHNRCLQLLIPVLSGPRNSITDTVLAAVAILRQHEEMDCEDNQFHLTGTTQILNTVSSFGSSGGLGEAAAWLCLREDIYISLISQRPLQTDLHRFKNSNVFCREDDFAWASRMVFLLAKVLKYAFNYDRTVNPSMLEDIGEEIENWNTRKPPTFQPIQHVPRSNEVHRRFPEIWMLLPVHVVGVQYYHIAKIILAFSYCPSPSLAYESFKQSRNIEKVVRGHLLTVLGLAKSNPRAENTLFTARHSLVSWGWILRHRQDQEAAENLLRDVETRTGWDVSQSIQSLREQWCDGSDDN</sequence>
<name>A0A5N6SNF6_ASPPS</name>
<dbReference type="InterPro" id="IPR001138">
    <property type="entry name" value="Zn2Cys6_DnaBD"/>
</dbReference>
<keyword evidence="7" id="KW-1185">Reference proteome</keyword>
<dbReference type="Pfam" id="PF11951">
    <property type="entry name" value="Fungal_trans_2"/>
    <property type="match status" value="1"/>
</dbReference>
<evidence type="ECO:0000256" key="1">
    <source>
        <dbReference type="ARBA" id="ARBA00004123"/>
    </source>
</evidence>
<dbReference type="EMBL" id="ML743601">
    <property type="protein sequence ID" value="KAE8134694.1"/>
    <property type="molecule type" value="Genomic_DNA"/>
</dbReference>
<feature type="region of interest" description="Disordered" evidence="5">
    <location>
        <begin position="116"/>
        <end position="138"/>
    </location>
</feature>
<dbReference type="RefSeq" id="XP_031910757.1">
    <property type="nucleotide sequence ID" value="XM_032057671.1"/>
</dbReference>
<organism evidence="6 7">
    <name type="scientific">Aspergillus pseudotamarii</name>
    <dbReference type="NCBI Taxonomy" id="132259"/>
    <lineage>
        <taxon>Eukaryota</taxon>
        <taxon>Fungi</taxon>
        <taxon>Dikarya</taxon>
        <taxon>Ascomycota</taxon>
        <taxon>Pezizomycotina</taxon>
        <taxon>Eurotiomycetes</taxon>
        <taxon>Eurotiomycetidae</taxon>
        <taxon>Eurotiales</taxon>
        <taxon>Aspergillaceae</taxon>
        <taxon>Aspergillus</taxon>
        <taxon>Aspergillus subgen. Circumdati</taxon>
    </lineage>
</organism>
<dbReference type="GO" id="GO:0008270">
    <property type="term" value="F:zinc ion binding"/>
    <property type="evidence" value="ECO:0007669"/>
    <property type="project" value="InterPro"/>
</dbReference>
<evidence type="ECO:0000256" key="4">
    <source>
        <dbReference type="ARBA" id="ARBA00023242"/>
    </source>
</evidence>
<accession>A0A5N6SNF6</accession>
<dbReference type="InterPro" id="IPR021858">
    <property type="entry name" value="Fun_TF"/>
</dbReference>
<keyword evidence="2" id="KW-0805">Transcription regulation</keyword>
<dbReference type="OrthoDB" id="4525710at2759"/>
<comment type="subcellular location">
    <subcellularLocation>
        <location evidence="1">Nucleus</location>
    </subcellularLocation>
</comment>
<gene>
    <name evidence="6" type="ORF">BDV38DRAFT_273401</name>
</gene>
<proteinExistence type="predicted"/>
<evidence type="ECO:0000313" key="7">
    <source>
        <dbReference type="Proteomes" id="UP000325672"/>
    </source>
</evidence>
<dbReference type="PANTHER" id="PTHR37534:SF2">
    <property type="entry name" value="N-ACETYLTRANSFERASE DOMAIN-CONTAINING PROTEIN"/>
    <property type="match status" value="1"/>
</dbReference>
<keyword evidence="4" id="KW-0539">Nucleus</keyword>
<reference evidence="6 7" key="1">
    <citation type="submission" date="2019-04" db="EMBL/GenBank/DDBJ databases">
        <title>Friends and foes A comparative genomics study of 23 Aspergillus species from section Flavi.</title>
        <authorList>
            <consortium name="DOE Joint Genome Institute"/>
            <person name="Kjaerbolling I."/>
            <person name="Vesth T."/>
            <person name="Frisvad J.C."/>
            <person name="Nybo J.L."/>
            <person name="Theobald S."/>
            <person name="Kildgaard S."/>
            <person name="Isbrandt T."/>
            <person name="Kuo A."/>
            <person name="Sato A."/>
            <person name="Lyhne E.K."/>
            <person name="Kogle M.E."/>
            <person name="Wiebenga A."/>
            <person name="Kun R.S."/>
            <person name="Lubbers R.J."/>
            <person name="Makela M.R."/>
            <person name="Barry K."/>
            <person name="Chovatia M."/>
            <person name="Clum A."/>
            <person name="Daum C."/>
            <person name="Haridas S."/>
            <person name="He G."/>
            <person name="LaButti K."/>
            <person name="Lipzen A."/>
            <person name="Mondo S."/>
            <person name="Riley R."/>
            <person name="Salamov A."/>
            <person name="Simmons B.A."/>
            <person name="Magnuson J.K."/>
            <person name="Henrissat B."/>
            <person name="Mortensen U.H."/>
            <person name="Larsen T.O."/>
            <person name="Devries R.P."/>
            <person name="Grigoriev I.V."/>
            <person name="Machida M."/>
            <person name="Baker S.E."/>
            <person name="Andersen M.R."/>
        </authorList>
    </citation>
    <scope>NUCLEOTIDE SEQUENCE [LARGE SCALE GENOMIC DNA]</scope>
    <source>
        <strain evidence="6 7">CBS 117625</strain>
    </source>
</reference>
<evidence type="ECO:0000256" key="5">
    <source>
        <dbReference type="SAM" id="MobiDB-lite"/>
    </source>
</evidence>
<protein>
    <recommendedName>
        <fullName evidence="8">Zn(2)-C6 fungal-type domain-containing protein</fullName>
    </recommendedName>
</protein>
<dbReference type="GO" id="GO:0045944">
    <property type="term" value="P:positive regulation of transcription by RNA polymerase II"/>
    <property type="evidence" value="ECO:0007669"/>
    <property type="project" value="TreeGrafter"/>
</dbReference>
<evidence type="ECO:0008006" key="8">
    <source>
        <dbReference type="Google" id="ProtNLM"/>
    </source>
</evidence>
<dbReference type="GO" id="GO:0000981">
    <property type="term" value="F:DNA-binding transcription factor activity, RNA polymerase II-specific"/>
    <property type="evidence" value="ECO:0007669"/>
    <property type="project" value="InterPro"/>
</dbReference>
<dbReference type="CDD" id="cd12148">
    <property type="entry name" value="fungal_TF_MHR"/>
    <property type="match status" value="1"/>
</dbReference>